<reference evidence="19" key="1">
    <citation type="submission" date="2020-08" db="EMBL/GenBank/DDBJ databases">
        <title>Genome public.</title>
        <authorList>
            <person name="Liu C."/>
            <person name="Sun Q."/>
        </authorList>
    </citation>
    <scope>NUCLEOTIDE SEQUENCE</scope>
    <source>
        <strain evidence="19">NSJ-31</strain>
    </source>
</reference>
<evidence type="ECO:0000256" key="13">
    <source>
        <dbReference type="ARBA" id="ARBA00023163"/>
    </source>
</evidence>
<organism evidence="19 20">
    <name type="scientific">Ligaoa zhengdingensis</name>
    <dbReference type="NCBI Taxonomy" id="2763658"/>
    <lineage>
        <taxon>Bacteria</taxon>
        <taxon>Bacillati</taxon>
        <taxon>Bacillota</taxon>
        <taxon>Clostridia</taxon>
        <taxon>Eubacteriales</taxon>
        <taxon>Oscillospiraceae</taxon>
        <taxon>Ligaoa</taxon>
    </lineage>
</organism>
<dbReference type="InterPro" id="IPR016032">
    <property type="entry name" value="Sig_transdc_resp-reg_C-effctor"/>
</dbReference>
<dbReference type="Proteomes" id="UP000653127">
    <property type="component" value="Unassembled WGS sequence"/>
</dbReference>
<dbReference type="Gene3D" id="1.10.10.10">
    <property type="entry name" value="Winged helix-like DNA-binding domain superfamily/Winged helix DNA-binding domain"/>
    <property type="match status" value="1"/>
</dbReference>
<dbReference type="Pfam" id="PF00072">
    <property type="entry name" value="Response_reg"/>
    <property type="match status" value="1"/>
</dbReference>
<evidence type="ECO:0000256" key="2">
    <source>
        <dbReference type="ARBA" id="ARBA00018672"/>
    </source>
</evidence>
<feature type="modified residue" description="4-aspartylphosphate" evidence="17">
    <location>
        <position position="56"/>
    </location>
</feature>
<dbReference type="InterPro" id="IPR012052">
    <property type="entry name" value="Spore_0_A"/>
</dbReference>
<evidence type="ECO:0000256" key="9">
    <source>
        <dbReference type="ARBA" id="ARBA00023012"/>
    </source>
</evidence>
<name>A0A926DX01_9FIRM</name>
<dbReference type="InterPro" id="IPR001789">
    <property type="entry name" value="Sig_transdc_resp-reg_receiver"/>
</dbReference>
<dbReference type="Gene3D" id="3.40.50.2300">
    <property type="match status" value="1"/>
</dbReference>
<evidence type="ECO:0000256" key="6">
    <source>
        <dbReference type="ARBA" id="ARBA00022723"/>
    </source>
</evidence>
<dbReference type="InterPro" id="IPR052048">
    <property type="entry name" value="ST_Response_Regulator"/>
</dbReference>
<dbReference type="Pfam" id="PF08769">
    <property type="entry name" value="Spo0A_C"/>
    <property type="match status" value="1"/>
</dbReference>
<evidence type="ECO:0000256" key="7">
    <source>
        <dbReference type="ARBA" id="ARBA00022837"/>
    </source>
</evidence>
<evidence type="ECO:0000256" key="8">
    <source>
        <dbReference type="ARBA" id="ARBA00022969"/>
    </source>
</evidence>
<dbReference type="GO" id="GO:0005509">
    <property type="term" value="F:calcium ion binding"/>
    <property type="evidence" value="ECO:0007669"/>
    <property type="project" value="UniProtKB-UniRule"/>
</dbReference>
<evidence type="ECO:0000256" key="16">
    <source>
        <dbReference type="PIRSR" id="PIRSR002937-1"/>
    </source>
</evidence>
<keyword evidence="13 15" id="KW-0804">Transcription</keyword>
<keyword evidence="6 15" id="KW-0479">Metal-binding</keyword>
<dbReference type="PANTHER" id="PTHR43228:SF5">
    <property type="entry name" value="STAGE 0 SPORULATION PROTEIN A"/>
    <property type="match status" value="1"/>
</dbReference>
<keyword evidence="4 15" id="KW-0678">Repressor</keyword>
<evidence type="ECO:0000256" key="10">
    <source>
        <dbReference type="ARBA" id="ARBA00023015"/>
    </source>
</evidence>
<accession>A0A926DX01</accession>
<keyword evidence="11 15" id="KW-0238">DNA-binding</keyword>
<dbReference type="SMART" id="SM00448">
    <property type="entry name" value="REC"/>
    <property type="match status" value="1"/>
</dbReference>
<evidence type="ECO:0000259" key="18">
    <source>
        <dbReference type="PROSITE" id="PS50110"/>
    </source>
</evidence>
<dbReference type="GO" id="GO:0042173">
    <property type="term" value="P:regulation of sporulation resulting in formation of a cellular spore"/>
    <property type="evidence" value="ECO:0007669"/>
    <property type="project" value="InterPro"/>
</dbReference>
<dbReference type="SUPFAM" id="SSF46894">
    <property type="entry name" value="C-terminal effector domain of the bipartite response regulators"/>
    <property type="match status" value="1"/>
</dbReference>
<dbReference type="SUPFAM" id="SSF52172">
    <property type="entry name" value="CheY-like"/>
    <property type="match status" value="1"/>
</dbReference>
<evidence type="ECO:0000313" key="19">
    <source>
        <dbReference type="EMBL" id="MBC8545428.1"/>
    </source>
</evidence>
<dbReference type="GO" id="GO:0005737">
    <property type="term" value="C:cytoplasm"/>
    <property type="evidence" value="ECO:0007669"/>
    <property type="project" value="UniProtKB-SubCell"/>
</dbReference>
<evidence type="ECO:0000256" key="15">
    <source>
        <dbReference type="PIRNR" id="PIRNR002937"/>
    </source>
</evidence>
<dbReference type="EMBL" id="JACRST010000001">
    <property type="protein sequence ID" value="MBC8545428.1"/>
    <property type="molecule type" value="Genomic_DNA"/>
</dbReference>
<feature type="binding site" evidence="16">
    <location>
        <position position="12"/>
    </location>
    <ligand>
        <name>Ca(2+)</name>
        <dbReference type="ChEBI" id="CHEBI:29108"/>
    </ligand>
</feature>
<feature type="domain" description="Response regulatory" evidence="18">
    <location>
        <begin position="6"/>
        <end position="122"/>
    </location>
</feature>
<keyword evidence="10 15" id="KW-0805">Transcription regulation</keyword>
<keyword evidence="8 15" id="KW-0749">Sporulation</keyword>
<proteinExistence type="predicted"/>
<dbReference type="GO" id="GO:0051606">
    <property type="term" value="P:detection of stimulus"/>
    <property type="evidence" value="ECO:0007669"/>
    <property type="project" value="UniProtKB-UniRule"/>
</dbReference>
<evidence type="ECO:0000256" key="12">
    <source>
        <dbReference type="ARBA" id="ARBA00023159"/>
    </source>
</evidence>
<keyword evidence="20" id="KW-1185">Reference proteome</keyword>
<evidence type="ECO:0000256" key="11">
    <source>
        <dbReference type="ARBA" id="ARBA00023125"/>
    </source>
</evidence>
<dbReference type="PROSITE" id="PS50110">
    <property type="entry name" value="RESPONSE_REGULATORY"/>
    <property type="match status" value="1"/>
</dbReference>
<dbReference type="GO" id="GO:0003700">
    <property type="term" value="F:DNA-binding transcription factor activity"/>
    <property type="evidence" value="ECO:0007669"/>
    <property type="project" value="InterPro"/>
</dbReference>
<comment type="subcellular location">
    <subcellularLocation>
        <location evidence="1 15">Cytoplasm</location>
    </subcellularLocation>
</comment>
<dbReference type="GO" id="GO:0030435">
    <property type="term" value="P:sporulation resulting in formation of a cellular spore"/>
    <property type="evidence" value="ECO:0007669"/>
    <property type="project" value="UniProtKB-UniRule"/>
</dbReference>
<keyword evidence="9 15" id="KW-0902">Two-component regulatory system</keyword>
<keyword evidence="5 17" id="KW-0597">Phosphoprotein</keyword>
<dbReference type="NCBIfam" id="TIGR02875">
    <property type="entry name" value="spore_0_A"/>
    <property type="match status" value="1"/>
</dbReference>
<evidence type="ECO:0000256" key="1">
    <source>
        <dbReference type="ARBA" id="ARBA00004496"/>
    </source>
</evidence>
<gene>
    <name evidence="19" type="primary">spo0A</name>
    <name evidence="19" type="ORF">H8711_00560</name>
</gene>
<evidence type="ECO:0000313" key="20">
    <source>
        <dbReference type="Proteomes" id="UP000653127"/>
    </source>
</evidence>
<evidence type="ECO:0000256" key="17">
    <source>
        <dbReference type="PROSITE-ProRule" id="PRU00169"/>
    </source>
</evidence>
<dbReference type="InterPro" id="IPR014879">
    <property type="entry name" value="Spo0A_C"/>
</dbReference>
<dbReference type="PANTHER" id="PTHR43228">
    <property type="entry name" value="TWO-COMPONENT RESPONSE REGULATOR"/>
    <property type="match status" value="1"/>
</dbReference>
<feature type="binding site" evidence="16">
    <location>
        <position position="11"/>
    </location>
    <ligand>
        <name>Ca(2+)</name>
        <dbReference type="ChEBI" id="CHEBI:29108"/>
    </ligand>
</feature>
<evidence type="ECO:0000256" key="14">
    <source>
        <dbReference type="ARBA" id="ARBA00024867"/>
    </source>
</evidence>
<dbReference type="RefSeq" id="WP_249281581.1">
    <property type="nucleotide sequence ID" value="NZ_JACRST010000001.1"/>
</dbReference>
<dbReference type="InterPro" id="IPR036388">
    <property type="entry name" value="WH-like_DNA-bd_sf"/>
</dbReference>
<keyword evidence="7 15" id="KW-0106">Calcium</keyword>
<sequence>MESRLKVIIADDNKDFSVPCSNLLKTYGFETCVLEKDGAALLEKIEEIKPDVVLCDIFMPYFDAISVMKQVKANGVAKPLFMVMSTFDNPTLQKEVMDSGASYFFLKPFDIEVLAERMIQITGARRQGASGNAPVLPFVKSEPDIEMMVTEIIHQIGVPAHIKGYHYLRESIMLCIEDHDIINSVTKQLYPTVAKRFNTTSSRVERAIRHAIEVAWDRGDVDTLNSYFGYTIHNQRGKPTNSEFIALISDKLTLRLKGMKNDSEAAGAVR</sequence>
<dbReference type="AlphaFoldDB" id="A0A926DX01"/>
<dbReference type="PIRSF" id="PIRSF002937">
    <property type="entry name" value="Res_reg_Spo0A"/>
    <property type="match status" value="1"/>
</dbReference>
<evidence type="ECO:0000256" key="3">
    <source>
        <dbReference type="ARBA" id="ARBA00022490"/>
    </source>
</evidence>
<comment type="function">
    <text evidence="14 15">May play the central regulatory role in sporulation. It may be an element of the effector pathway responsible for the activation of sporulation genes in response to nutritional stress. Spo0A may act in concert with spo0H (a sigma factor) to control the expression of some genes that are critical to the sporulation process.</text>
</comment>
<dbReference type="GO" id="GO:0000160">
    <property type="term" value="P:phosphorelay signal transduction system"/>
    <property type="evidence" value="ECO:0007669"/>
    <property type="project" value="UniProtKB-UniRule"/>
</dbReference>
<keyword evidence="12 15" id="KW-0010">Activator</keyword>
<comment type="cofactor">
    <cofactor evidence="15 16">
        <name>Ca(2+)</name>
        <dbReference type="ChEBI" id="CHEBI:29108"/>
    </cofactor>
    <text evidence="15 16">Binds 1 Ca(2+) ion per subunit.</text>
</comment>
<dbReference type="GO" id="GO:0003677">
    <property type="term" value="F:DNA binding"/>
    <property type="evidence" value="ECO:0007669"/>
    <property type="project" value="UniProtKB-KW"/>
</dbReference>
<feature type="binding site" evidence="16">
    <location>
        <position position="56"/>
    </location>
    <ligand>
        <name>Ca(2+)</name>
        <dbReference type="ChEBI" id="CHEBI:29108"/>
    </ligand>
</feature>
<evidence type="ECO:0000256" key="5">
    <source>
        <dbReference type="ARBA" id="ARBA00022553"/>
    </source>
</evidence>
<evidence type="ECO:0000256" key="4">
    <source>
        <dbReference type="ARBA" id="ARBA00022491"/>
    </source>
</evidence>
<keyword evidence="3 15" id="KW-0963">Cytoplasm</keyword>
<protein>
    <recommendedName>
        <fullName evidence="2 15">Stage 0 sporulation protein A homolog</fullName>
    </recommendedName>
</protein>
<dbReference type="InterPro" id="IPR011006">
    <property type="entry name" value="CheY-like_superfamily"/>
</dbReference>
<comment type="caution">
    <text evidence="19">The sequence shown here is derived from an EMBL/GenBank/DDBJ whole genome shotgun (WGS) entry which is preliminary data.</text>
</comment>